<dbReference type="AlphaFoldDB" id="A0A923LKV7"/>
<keyword evidence="4" id="KW-1185">Reference proteome</keyword>
<dbReference type="InterPro" id="IPR025377">
    <property type="entry name" value="DUF4367"/>
</dbReference>
<organism evidence="3 4">
    <name type="scientific">Roseburia zhanii</name>
    <dbReference type="NCBI Taxonomy" id="2763064"/>
    <lineage>
        <taxon>Bacteria</taxon>
        <taxon>Bacillati</taxon>
        <taxon>Bacillota</taxon>
        <taxon>Clostridia</taxon>
        <taxon>Lachnospirales</taxon>
        <taxon>Lachnospiraceae</taxon>
        <taxon>Roseburia</taxon>
    </lineage>
</organism>
<reference evidence="3" key="1">
    <citation type="submission" date="2020-08" db="EMBL/GenBank/DDBJ databases">
        <title>Genome public.</title>
        <authorList>
            <person name="Liu C."/>
            <person name="Sun Q."/>
        </authorList>
    </citation>
    <scope>NUCLEOTIDE SEQUENCE</scope>
    <source>
        <strain evidence="3">BX1005</strain>
    </source>
</reference>
<protein>
    <submittedName>
        <fullName evidence="3">DUF4367 domain-containing protein</fullName>
    </submittedName>
</protein>
<sequence length="479" mass="54112">MRLDEMKYHVPETPDFIHTLVQSEVEKQLNTADNIVQMKRPKKKVWTLSKVAAIVIVCVTAVSTAAYAGVRIYHMYIEQQGKYSIATGIETADDSQGYMPETLHDIRISTDYIPNGMEWQDEDHLTLAETPYQGGFSFSAVVMDEDNVDELMVDTGVVESEKRKFGKYEGVYLKYQDTVNSGSFTQRIYLLCPEEFRVIMVYIGDDVSKDDAIKVAENIKITELDTTFETQGAYTWADVISNEKNVEESAEDEPLTEIEDDKVKVYDVGTQITFPERQEGEQMSVCVDSIQIADDLSLLSEKDCPNEWKDAVGADGKFVKNHLSYIKSGDGVNTLDEVVKTESVRQKLIYATVTYTNHSDTEIKDMLYYGSIMLLHHENGRYQIYMTDTGDISKGYERITGDSVAGMQEMEYCSTTCDTENGNNYIASIKPGESVTVNMAWILNEPDLKNMYLNLCTDGMPYGFAQSTLDMGIVDIREQ</sequence>
<dbReference type="EMBL" id="JACOPH010000001">
    <property type="protein sequence ID" value="MBC5712694.1"/>
    <property type="molecule type" value="Genomic_DNA"/>
</dbReference>
<accession>A0A923LKV7</accession>
<evidence type="ECO:0000313" key="4">
    <source>
        <dbReference type="Proteomes" id="UP000606720"/>
    </source>
</evidence>
<keyword evidence="1" id="KW-0472">Membrane</keyword>
<keyword evidence="1" id="KW-1133">Transmembrane helix</keyword>
<comment type="caution">
    <text evidence="3">The sequence shown here is derived from an EMBL/GenBank/DDBJ whole genome shotgun (WGS) entry which is preliminary data.</text>
</comment>
<evidence type="ECO:0000313" key="3">
    <source>
        <dbReference type="EMBL" id="MBC5712694.1"/>
    </source>
</evidence>
<name>A0A923LKV7_9FIRM</name>
<proteinExistence type="predicted"/>
<keyword evidence="1" id="KW-0812">Transmembrane</keyword>
<dbReference type="RefSeq" id="WP_186865772.1">
    <property type="nucleotide sequence ID" value="NZ_JACOPH010000001.1"/>
</dbReference>
<dbReference type="Proteomes" id="UP000606720">
    <property type="component" value="Unassembled WGS sequence"/>
</dbReference>
<evidence type="ECO:0000259" key="2">
    <source>
        <dbReference type="Pfam" id="PF14285"/>
    </source>
</evidence>
<feature type="domain" description="DUF4367" evidence="2">
    <location>
        <begin position="111"/>
        <end position="219"/>
    </location>
</feature>
<dbReference type="Pfam" id="PF14285">
    <property type="entry name" value="DUF4367"/>
    <property type="match status" value="1"/>
</dbReference>
<feature type="transmembrane region" description="Helical" evidence="1">
    <location>
        <begin position="48"/>
        <end position="70"/>
    </location>
</feature>
<evidence type="ECO:0000256" key="1">
    <source>
        <dbReference type="SAM" id="Phobius"/>
    </source>
</evidence>
<gene>
    <name evidence="3" type="ORF">H8S17_00460</name>
</gene>